<evidence type="ECO:0000313" key="2">
    <source>
        <dbReference type="Proteomes" id="UP000250235"/>
    </source>
</evidence>
<proteinExistence type="predicted"/>
<dbReference type="Proteomes" id="UP000250235">
    <property type="component" value="Unassembled WGS sequence"/>
</dbReference>
<dbReference type="PANTHER" id="PTHR34196">
    <property type="entry name" value="OS02G0697700 PROTEIN"/>
    <property type="match status" value="1"/>
</dbReference>
<sequence length="125" mass="14488">MSLFYVGFPSKEDHEDKKNKDALMVEDTADSGTEFGINKEKSYFGLWPIEHPIEPDPHQDRPVNCPLPHSSFIKEERVRFGTRRKRHHSFVMIKAISMLLLSPRALFHHSLIKCIKCFSTGNFES</sequence>
<dbReference type="PANTHER" id="PTHR34196:SF4">
    <property type="entry name" value="OS06G0208200 PROTEIN"/>
    <property type="match status" value="1"/>
</dbReference>
<dbReference type="AlphaFoldDB" id="A0A2Z7CNX4"/>
<keyword evidence="2" id="KW-1185">Reference proteome</keyword>
<evidence type="ECO:0000313" key="1">
    <source>
        <dbReference type="EMBL" id="KZV46419.1"/>
    </source>
</evidence>
<reference evidence="1 2" key="1">
    <citation type="journal article" date="2015" name="Proc. Natl. Acad. Sci. U.S.A.">
        <title>The resurrection genome of Boea hygrometrica: A blueprint for survival of dehydration.</title>
        <authorList>
            <person name="Xiao L."/>
            <person name="Yang G."/>
            <person name="Zhang L."/>
            <person name="Yang X."/>
            <person name="Zhao S."/>
            <person name="Ji Z."/>
            <person name="Zhou Q."/>
            <person name="Hu M."/>
            <person name="Wang Y."/>
            <person name="Chen M."/>
            <person name="Xu Y."/>
            <person name="Jin H."/>
            <person name="Xiao X."/>
            <person name="Hu G."/>
            <person name="Bao F."/>
            <person name="Hu Y."/>
            <person name="Wan P."/>
            <person name="Li L."/>
            <person name="Deng X."/>
            <person name="Kuang T."/>
            <person name="Xiang C."/>
            <person name="Zhu J.K."/>
            <person name="Oliver M.J."/>
            <person name="He Y."/>
        </authorList>
    </citation>
    <scope>NUCLEOTIDE SEQUENCE [LARGE SCALE GENOMIC DNA]</scope>
    <source>
        <strain evidence="2">cv. XS01</strain>
    </source>
</reference>
<accession>A0A2Z7CNX4</accession>
<name>A0A2Z7CNX4_9LAMI</name>
<organism evidence="1 2">
    <name type="scientific">Dorcoceras hygrometricum</name>
    <dbReference type="NCBI Taxonomy" id="472368"/>
    <lineage>
        <taxon>Eukaryota</taxon>
        <taxon>Viridiplantae</taxon>
        <taxon>Streptophyta</taxon>
        <taxon>Embryophyta</taxon>
        <taxon>Tracheophyta</taxon>
        <taxon>Spermatophyta</taxon>
        <taxon>Magnoliopsida</taxon>
        <taxon>eudicotyledons</taxon>
        <taxon>Gunneridae</taxon>
        <taxon>Pentapetalae</taxon>
        <taxon>asterids</taxon>
        <taxon>lamiids</taxon>
        <taxon>Lamiales</taxon>
        <taxon>Gesneriaceae</taxon>
        <taxon>Didymocarpoideae</taxon>
        <taxon>Trichosporeae</taxon>
        <taxon>Loxocarpinae</taxon>
        <taxon>Dorcoceras</taxon>
    </lineage>
</organism>
<gene>
    <name evidence="1" type="ORF">F511_23625</name>
</gene>
<dbReference type="EMBL" id="KQ995671">
    <property type="protein sequence ID" value="KZV46419.1"/>
    <property type="molecule type" value="Genomic_DNA"/>
</dbReference>
<dbReference type="OrthoDB" id="881431at2759"/>
<protein>
    <submittedName>
        <fullName evidence="1">Uncharacterized protein</fullName>
    </submittedName>
</protein>